<evidence type="ECO:0000256" key="4">
    <source>
        <dbReference type="ARBA" id="ARBA00022670"/>
    </source>
</evidence>
<evidence type="ECO:0000313" key="15">
    <source>
        <dbReference type="EMBL" id="SDS49199.1"/>
    </source>
</evidence>
<keyword evidence="11 13" id="KW-0472">Membrane</keyword>
<comment type="cofactor">
    <cofactor evidence="1">
        <name>Zn(2+)</name>
        <dbReference type="ChEBI" id="CHEBI:29105"/>
    </cofactor>
</comment>
<evidence type="ECO:0000256" key="5">
    <source>
        <dbReference type="ARBA" id="ARBA00022692"/>
    </source>
</evidence>
<evidence type="ECO:0000313" key="16">
    <source>
        <dbReference type="Proteomes" id="UP000198688"/>
    </source>
</evidence>
<dbReference type="STRING" id="113562.SAMN04489716_0902"/>
<feature type="region of interest" description="Disordered" evidence="12">
    <location>
        <begin position="280"/>
        <end position="300"/>
    </location>
</feature>
<evidence type="ECO:0000256" key="3">
    <source>
        <dbReference type="ARBA" id="ARBA00022475"/>
    </source>
</evidence>
<dbReference type="Proteomes" id="UP000198688">
    <property type="component" value="Chromosome I"/>
</dbReference>
<reference evidence="15 16" key="1">
    <citation type="submission" date="2016-10" db="EMBL/GenBank/DDBJ databases">
        <authorList>
            <person name="de Groot N.N."/>
        </authorList>
    </citation>
    <scope>NUCLEOTIDE SEQUENCE [LARGE SCALE GENOMIC DNA]</scope>
    <source>
        <strain evidence="15 16">DSM 43941</strain>
    </source>
</reference>
<keyword evidence="5 13" id="KW-0812">Transmembrane</keyword>
<dbReference type="InterPro" id="IPR050083">
    <property type="entry name" value="HtpX_protease"/>
</dbReference>
<accession>A0A1H1SP65</accession>
<protein>
    <submittedName>
        <fullName evidence="15">Zn-dependent protease with chaperone function</fullName>
    </submittedName>
</protein>
<evidence type="ECO:0000256" key="1">
    <source>
        <dbReference type="ARBA" id="ARBA00001947"/>
    </source>
</evidence>
<dbReference type="CDD" id="cd07328">
    <property type="entry name" value="M48_Ste24p_like"/>
    <property type="match status" value="1"/>
</dbReference>
<feature type="transmembrane region" description="Helical" evidence="13">
    <location>
        <begin position="12"/>
        <end position="39"/>
    </location>
</feature>
<sequence length="789" mass="88348">METEEIRRQNRSSLLLITGVPIALLILITGSVIFTVVALKSGLTVGLTYLITFVVPLLLATFISLIRAAGELPGATGEEIDITSQAPEIVELVRSVAYSTGHPYPDRILLTDRANASAGFRRRAIFRNSGQLELRIGVPLLATMSVAHLKSIVAHELGHFQNNDPSVTSAHRFVSYWTDILISNLNAAAPYSMLKFVEKFQLRLLSERLRGREILADQATLVVVPLAVAVEALEIAIRADRSWKDFTERYLGDEPQRRTPATGVFSCFTRYYWQVSSRWPPTSGAGPRGKSTSGSHPSNEERVTALRVLASQNYYSPHDVDDRPAWHLFWRFLQSSEGDRLFTPAAAGVNRVDMFSIARDARIAEAARLAQPAIIAMRSFFPNQQLLLGHLKSVLADEQFFRNLAEAARRPQSSVVAMKPLSRQLAAAVYLTLRDSLRADLIDDWFDAVEDSPERVMLLLAEGKIVSQSDLMRLLDSYGLDDSVALSSPVNNDFRDWRKVTVKQNAMTVRLNNCSYDLFHLDDRIVFWPRPWQVPLSDLLINRLNRRWHKILEGENSERFFDIHLSGIWHMEDAKSGGTGFDIQLRNGFRLGVVDVMFLGWWTPSPSRSATKAGHEWHKEALKLLRVTADRYPIVTEGSLGVAPPETPVGLRFLETRRRADSVIQLSLMCFLVALAISIYSLFEDEFWLLYWALLPVALGLIFGAAASAYIRTSKRSLARFPFVSAKSVKRYYWWTGVVVFLGIFGCGFGALALPKALIESRRAAASKAPALAAFVIPVVAWLTWFAVT</sequence>
<evidence type="ECO:0000256" key="6">
    <source>
        <dbReference type="ARBA" id="ARBA00022723"/>
    </source>
</evidence>
<feature type="transmembrane region" description="Helical" evidence="13">
    <location>
        <begin position="45"/>
        <end position="66"/>
    </location>
</feature>
<dbReference type="InterPro" id="IPR001915">
    <property type="entry name" value="Peptidase_M48"/>
</dbReference>
<feature type="transmembrane region" description="Helical" evidence="13">
    <location>
        <begin position="662"/>
        <end position="683"/>
    </location>
</feature>
<evidence type="ECO:0000256" key="2">
    <source>
        <dbReference type="ARBA" id="ARBA00004651"/>
    </source>
</evidence>
<feature type="transmembrane region" description="Helical" evidence="13">
    <location>
        <begin position="769"/>
        <end position="788"/>
    </location>
</feature>
<keyword evidence="8" id="KW-0862">Zinc</keyword>
<evidence type="ECO:0000256" key="9">
    <source>
        <dbReference type="ARBA" id="ARBA00022989"/>
    </source>
</evidence>
<keyword evidence="9 13" id="KW-1133">Transmembrane helix</keyword>
<dbReference type="GO" id="GO:0005886">
    <property type="term" value="C:plasma membrane"/>
    <property type="evidence" value="ECO:0007669"/>
    <property type="project" value="UniProtKB-SubCell"/>
</dbReference>
<dbReference type="GO" id="GO:0004222">
    <property type="term" value="F:metalloendopeptidase activity"/>
    <property type="evidence" value="ECO:0007669"/>
    <property type="project" value="InterPro"/>
</dbReference>
<evidence type="ECO:0000256" key="7">
    <source>
        <dbReference type="ARBA" id="ARBA00022801"/>
    </source>
</evidence>
<evidence type="ECO:0000256" key="11">
    <source>
        <dbReference type="ARBA" id="ARBA00023136"/>
    </source>
</evidence>
<dbReference type="RefSeq" id="WP_157751223.1">
    <property type="nucleotide sequence ID" value="NZ_BOMJ01000009.1"/>
</dbReference>
<evidence type="ECO:0000256" key="10">
    <source>
        <dbReference type="ARBA" id="ARBA00023049"/>
    </source>
</evidence>
<keyword evidence="16" id="KW-1185">Reference proteome</keyword>
<dbReference type="PANTHER" id="PTHR43221">
    <property type="entry name" value="PROTEASE HTPX"/>
    <property type="match status" value="1"/>
</dbReference>
<keyword evidence="6" id="KW-0479">Metal-binding</keyword>
<organism evidence="15 16">
    <name type="scientific">Actinoplanes derwentensis</name>
    <dbReference type="NCBI Taxonomy" id="113562"/>
    <lineage>
        <taxon>Bacteria</taxon>
        <taxon>Bacillati</taxon>
        <taxon>Actinomycetota</taxon>
        <taxon>Actinomycetes</taxon>
        <taxon>Micromonosporales</taxon>
        <taxon>Micromonosporaceae</taxon>
        <taxon>Actinoplanes</taxon>
    </lineage>
</organism>
<dbReference type="AlphaFoldDB" id="A0A1H1SP65"/>
<name>A0A1H1SP65_9ACTN</name>
<feature type="transmembrane region" description="Helical" evidence="13">
    <location>
        <begin position="689"/>
        <end position="711"/>
    </location>
</feature>
<keyword evidence="4 15" id="KW-0645">Protease</keyword>
<dbReference type="GO" id="GO:0006508">
    <property type="term" value="P:proteolysis"/>
    <property type="evidence" value="ECO:0007669"/>
    <property type="project" value="UniProtKB-KW"/>
</dbReference>
<dbReference type="Gene3D" id="3.30.2010.10">
    <property type="entry name" value="Metalloproteases ('zincins'), catalytic domain"/>
    <property type="match status" value="1"/>
</dbReference>
<evidence type="ECO:0000256" key="8">
    <source>
        <dbReference type="ARBA" id="ARBA00022833"/>
    </source>
</evidence>
<keyword evidence="10" id="KW-0482">Metalloprotease</keyword>
<evidence type="ECO:0000256" key="13">
    <source>
        <dbReference type="SAM" id="Phobius"/>
    </source>
</evidence>
<dbReference type="GO" id="GO:0046872">
    <property type="term" value="F:metal ion binding"/>
    <property type="evidence" value="ECO:0007669"/>
    <property type="project" value="UniProtKB-KW"/>
</dbReference>
<keyword evidence="3" id="KW-1003">Cell membrane</keyword>
<evidence type="ECO:0000259" key="14">
    <source>
        <dbReference type="Pfam" id="PF01435"/>
    </source>
</evidence>
<dbReference type="OrthoDB" id="7870694at2"/>
<evidence type="ECO:0000256" key="12">
    <source>
        <dbReference type="SAM" id="MobiDB-lite"/>
    </source>
</evidence>
<keyword evidence="7" id="KW-0378">Hydrolase</keyword>
<dbReference type="EMBL" id="LT629758">
    <property type="protein sequence ID" value="SDS49199.1"/>
    <property type="molecule type" value="Genomic_DNA"/>
</dbReference>
<dbReference type="Pfam" id="PF01435">
    <property type="entry name" value="Peptidase_M48"/>
    <property type="match status" value="1"/>
</dbReference>
<proteinExistence type="predicted"/>
<feature type="domain" description="Peptidase M48" evidence="14">
    <location>
        <begin position="87"/>
        <end position="307"/>
    </location>
</feature>
<gene>
    <name evidence="15" type="ORF">SAMN04489716_0902</name>
</gene>
<feature type="transmembrane region" description="Helical" evidence="13">
    <location>
        <begin position="732"/>
        <end position="754"/>
    </location>
</feature>
<comment type="subcellular location">
    <subcellularLocation>
        <location evidence="2">Cell membrane</location>
        <topology evidence="2">Multi-pass membrane protein</topology>
    </subcellularLocation>
</comment>
<dbReference type="PANTHER" id="PTHR43221:SF1">
    <property type="entry name" value="PROTEASE HTPX"/>
    <property type="match status" value="1"/>
</dbReference>